<comment type="function">
    <text evidence="1">Could be involved in insertion of integral membrane proteins into the membrane.</text>
</comment>
<accession>A0A937G3R4</accession>
<comment type="subcellular location">
    <subcellularLocation>
        <location evidence="1">Cell membrane</location>
        <topology evidence="1">Peripheral membrane protein</topology>
        <orientation evidence="1">Cytoplasmic side</orientation>
    </subcellularLocation>
</comment>
<dbReference type="SMART" id="SM01234">
    <property type="entry name" value="Haemolytic"/>
    <property type="match status" value="1"/>
</dbReference>
<comment type="similarity">
    <text evidence="1">Belongs to the UPF0161 family.</text>
</comment>
<dbReference type="NCBIfam" id="TIGR00278">
    <property type="entry name" value="membrane protein insertion efficiency factor YidD"/>
    <property type="match status" value="1"/>
</dbReference>
<keyword evidence="1" id="KW-1003">Cell membrane</keyword>
<keyword evidence="4" id="KW-1185">Reference proteome</keyword>
<evidence type="ECO:0000256" key="1">
    <source>
        <dbReference type="HAMAP-Rule" id="MF_00386"/>
    </source>
</evidence>
<dbReference type="HAMAP" id="MF_00386">
    <property type="entry name" value="UPF0161_YidD"/>
    <property type="match status" value="1"/>
</dbReference>
<evidence type="ECO:0000313" key="3">
    <source>
        <dbReference type="EMBL" id="MBL6449445.1"/>
    </source>
</evidence>
<organism evidence="3 4">
    <name type="scientific">Fulvivirga marina</name>
    <dbReference type="NCBI Taxonomy" id="2494733"/>
    <lineage>
        <taxon>Bacteria</taxon>
        <taxon>Pseudomonadati</taxon>
        <taxon>Bacteroidota</taxon>
        <taxon>Cytophagia</taxon>
        <taxon>Cytophagales</taxon>
        <taxon>Fulvivirgaceae</taxon>
        <taxon>Fulvivirga</taxon>
    </lineage>
</organism>
<protein>
    <recommendedName>
        <fullName evidence="1">Putative membrane protein insertion efficiency factor</fullName>
    </recommendedName>
</protein>
<gene>
    <name evidence="3" type="primary">yidD</name>
    <name evidence="3" type="ORF">JMN32_24245</name>
</gene>
<keyword evidence="2" id="KW-1133">Transmembrane helix</keyword>
<evidence type="ECO:0000256" key="2">
    <source>
        <dbReference type="SAM" id="Phobius"/>
    </source>
</evidence>
<feature type="transmembrane region" description="Helical" evidence="2">
    <location>
        <begin position="21"/>
        <end position="42"/>
    </location>
</feature>
<dbReference type="Proteomes" id="UP000614216">
    <property type="component" value="Unassembled WGS sequence"/>
</dbReference>
<dbReference type="PANTHER" id="PTHR33383:SF1">
    <property type="entry name" value="MEMBRANE PROTEIN INSERTION EFFICIENCY FACTOR-RELATED"/>
    <property type="match status" value="1"/>
</dbReference>
<dbReference type="InterPro" id="IPR002696">
    <property type="entry name" value="Membr_insert_effic_factor_YidD"/>
</dbReference>
<keyword evidence="2" id="KW-0812">Transmembrane</keyword>
<name>A0A937G3R4_9BACT</name>
<evidence type="ECO:0000313" key="4">
    <source>
        <dbReference type="Proteomes" id="UP000614216"/>
    </source>
</evidence>
<dbReference type="PANTHER" id="PTHR33383">
    <property type="entry name" value="MEMBRANE PROTEIN INSERTION EFFICIENCY FACTOR-RELATED"/>
    <property type="match status" value="1"/>
</dbReference>
<dbReference type="Pfam" id="PF01809">
    <property type="entry name" value="YidD"/>
    <property type="match status" value="1"/>
</dbReference>
<comment type="caution">
    <text evidence="3">The sequence shown here is derived from an EMBL/GenBank/DDBJ whole genome shotgun (WGS) entry which is preliminary data.</text>
</comment>
<keyword evidence="1 2" id="KW-0472">Membrane</keyword>
<reference evidence="3" key="1">
    <citation type="submission" date="2021-01" db="EMBL/GenBank/DDBJ databases">
        <title>Fulvivirga kasyanovii gen. nov., sp nov., a novel member of the phylum Bacteroidetes isolated from seawater in a mussel farm.</title>
        <authorList>
            <person name="Zhao L.-H."/>
            <person name="Wang Z.-J."/>
        </authorList>
    </citation>
    <scope>NUCLEOTIDE SEQUENCE</scope>
    <source>
        <strain evidence="3">29W222</strain>
    </source>
</reference>
<dbReference type="GO" id="GO:0005886">
    <property type="term" value="C:plasma membrane"/>
    <property type="evidence" value="ECO:0007669"/>
    <property type="project" value="UniProtKB-SubCell"/>
</dbReference>
<proteinExistence type="inferred from homology"/>
<dbReference type="EMBL" id="JAEUGD010000066">
    <property type="protein sequence ID" value="MBL6449445.1"/>
    <property type="molecule type" value="Genomic_DNA"/>
</dbReference>
<dbReference type="AlphaFoldDB" id="A0A937G3R4"/>
<sequence>MAKRVQSTRYRKRTYKLRYLKLIKLIFIIPIRFYQLAISPLLGSNCRHTPTCSSYMIESIEVWGPFKGTWLGLKRISRCHPWGTSGYDPVPKKEK</sequence>